<dbReference type="GO" id="GO:0008270">
    <property type="term" value="F:zinc ion binding"/>
    <property type="evidence" value="ECO:0007669"/>
    <property type="project" value="UniProtKB-KW"/>
</dbReference>
<protein>
    <submittedName>
        <fullName evidence="4">GTPase activating protein</fullName>
    </submittedName>
</protein>
<dbReference type="GO" id="GO:0005737">
    <property type="term" value="C:cytoplasm"/>
    <property type="evidence" value="ECO:0000318"/>
    <property type="project" value="GO_Central"/>
</dbReference>
<evidence type="ECO:0000256" key="1">
    <source>
        <dbReference type="PROSITE-ProRule" id="PRU00288"/>
    </source>
</evidence>
<dbReference type="RefSeq" id="XP_002172851.2">
    <property type="nucleotide sequence ID" value="XM_002172815.2"/>
</dbReference>
<name>B6JYE0_SCHJY</name>
<dbReference type="Proteomes" id="UP000001744">
    <property type="component" value="Unassembled WGS sequence"/>
</dbReference>
<sequence length="336" mass="36122">MSAAHSKSNAEKNAQVLKSLLRQPCNKQCADCKSNEQPRWASWNLGVFICIRCSGIHRSLGVHISRVKSVDLDSWTDEQTAQIKRWGNARANKYWEAKLSDGHVPSDSKIASFIRTKYEFKKWALSPVVPDPTTLNVPEEEVANVSPLSSIRPNLSTRLSQAPLVPIPSARPATSALLETSSVRDTKHGFETTNTGKGLHTTASHTIMPSASAPPASNKQNDLKSSILSLYAAPKPQSSVGTAAATAFAASSLSAGFNTTNSNNLPSRPSSAFPSTTQNAFVADKWRMPLHSATGTSAATMPNSTSASARGSPQSNMGMSSYPYDSALYNSQEIWK</sequence>
<keyword evidence="1" id="KW-0862">Zinc</keyword>
<reference evidence="4 6" key="1">
    <citation type="journal article" date="2011" name="Science">
        <title>Comparative functional genomics of the fission yeasts.</title>
        <authorList>
            <person name="Rhind N."/>
            <person name="Chen Z."/>
            <person name="Yassour M."/>
            <person name="Thompson D.A."/>
            <person name="Haas B.J."/>
            <person name="Habib N."/>
            <person name="Wapinski I."/>
            <person name="Roy S."/>
            <person name="Lin M.F."/>
            <person name="Heiman D.I."/>
            <person name="Young S.K."/>
            <person name="Furuya K."/>
            <person name="Guo Y."/>
            <person name="Pidoux A."/>
            <person name="Chen H.M."/>
            <person name="Robbertse B."/>
            <person name="Goldberg J.M."/>
            <person name="Aoki K."/>
            <person name="Bayne E.H."/>
            <person name="Berlin A.M."/>
            <person name="Desjardins C.A."/>
            <person name="Dobbs E."/>
            <person name="Dukaj L."/>
            <person name="Fan L."/>
            <person name="FitzGerald M.G."/>
            <person name="French C."/>
            <person name="Gujja S."/>
            <person name="Hansen K."/>
            <person name="Keifenheim D."/>
            <person name="Levin J.Z."/>
            <person name="Mosher R.A."/>
            <person name="Mueller C.A."/>
            <person name="Pfiffner J."/>
            <person name="Priest M."/>
            <person name="Russ C."/>
            <person name="Smialowska A."/>
            <person name="Swoboda P."/>
            <person name="Sykes S.M."/>
            <person name="Vaughn M."/>
            <person name="Vengrova S."/>
            <person name="Yoder R."/>
            <person name="Zeng Q."/>
            <person name="Allshire R."/>
            <person name="Baulcombe D."/>
            <person name="Birren B.W."/>
            <person name="Brown W."/>
            <person name="Ekwall K."/>
            <person name="Kellis M."/>
            <person name="Leatherwood J."/>
            <person name="Levin H."/>
            <person name="Margalit H."/>
            <person name="Martienssen R."/>
            <person name="Nieduszynski C.A."/>
            <person name="Spatafora J.W."/>
            <person name="Friedman N."/>
            <person name="Dalgaard J.Z."/>
            <person name="Baumann P."/>
            <person name="Niki H."/>
            <person name="Regev A."/>
            <person name="Nusbaum C."/>
        </authorList>
    </citation>
    <scope>NUCLEOTIDE SEQUENCE [LARGE SCALE GENOMIC DNA]</scope>
    <source>
        <strain evidence="6">yFS275 / FY16936</strain>
    </source>
</reference>
<dbReference type="InterPro" id="IPR051718">
    <property type="entry name" value="ARF_GTPase-activating"/>
</dbReference>
<dbReference type="PANTHER" id="PTHR45705:SF1">
    <property type="entry name" value="FI20236P1"/>
    <property type="match status" value="1"/>
</dbReference>
<dbReference type="InterPro" id="IPR001164">
    <property type="entry name" value="ArfGAP_dom"/>
</dbReference>
<dbReference type="SUPFAM" id="SSF57863">
    <property type="entry name" value="ArfGap/RecO-like zinc finger"/>
    <property type="match status" value="1"/>
</dbReference>
<dbReference type="SMART" id="SM00105">
    <property type="entry name" value="ArfGap"/>
    <property type="match status" value="1"/>
</dbReference>
<dbReference type="FunFam" id="1.10.220.150:FF:000010">
    <property type="entry name" value="Stromal membrane-associated protein"/>
    <property type="match status" value="1"/>
</dbReference>
<feature type="compositionally biased region" description="Polar residues" evidence="2">
    <location>
        <begin position="191"/>
        <end position="221"/>
    </location>
</feature>
<dbReference type="STRING" id="402676.B6JYE0"/>
<keyword evidence="6" id="KW-1185">Reference proteome</keyword>
<keyword evidence="1" id="KW-0863">Zinc-finger</keyword>
<dbReference type="Gene3D" id="1.10.220.150">
    <property type="entry name" value="Arf GTPase activating protein"/>
    <property type="match status" value="1"/>
</dbReference>
<dbReference type="eggNOG" id="KOG0703">
    <property type="taxonomic scope" value="Eukaryota"/>
</dbReference>
<dbReference type="HOGENOM" id="CLU_023062_3_1_1"/>
<feature type="domain" description="Arf-GAP" evidence="3">
    <location>
        <begin position="14"/>
        <end position="132"/>
    </location>
</feature>
<dbReference type="PROSITE" id="PS50115">
    <property type="entry name" value="ARFGAP"/>
    <property type="match status" value="1"/>
</dbReference>
<dbReference type="JaponicusDB" id="SJAG_01600">
    <property type="gene designation" value="age1"/>
</dbReference>
<dbReference type="VEuPathDB" id="FungiDB:SJAG_01600"/>
<dbReference type="Pfam" id="PF01412">
    <property type="entry name" value="ArfGap"/>
    <property type="match status" value="1"/>
</dbReference>
<organism evidence="4 6">
    <name type="scientific">Schizosaccharomyces japonicus (strain yFS275 / FY16936)</name>
    <name type="common">Fission yeast</name>
    <dbReference type="NCBI Taxonomy" id="402676"/>
    <lineage>
        <taxon>Eukaryota</taxon>
        <taxon>Fungi</taxon>
        <taxon>Dikarya</taxon>
        <taxon>Ascomycota</taxon>
        <taxon>Taphrinomycotina</taxon>
        <taxon>Schizosaccharomycetes</taxon>
        <taxon>Schizosaccharomycetales</taxon>
        <taxon>Schizosaccharomycetaceae</taxon>
        <taxon>Schizosaccharomyces</taxon>
    </lineage>
</organism>
<feature type="region of interest" description="Disordered" evidence="2">
    <location>
        <begin position="294"/>
        <end position="317"/>
    </location>
</feature>
<dbReference type="EMBL" id="KE651168">
    <property type="protein sequence ID" value="EEB06558.2"/>
    <property type="molecule type" value="Genomic_DNA"/>
</dbReference>
<proteinExistence type="predicted"/>
<gene>
    <name evidence="5" type="primary">age1</name>
    <name evidence="4" type="ORF">SJAG_01600</name>
</gene>
<dbReference type="OrthoDB" id="10266696at2759"/>
<dbReference type="PRINTS" id="PR00405">
    <property type="entry name" value="REVINTRACTNG"/>
</dbReference>
<evidence type="ECO:0000259" key="3">
    <source>
        <dbReference type="PROSITE" id="PS50115"/>
    </source>
</evidence>
<evidence type="ECO:0000313" key="4">
    <source>
        <dbReference type="EMBL" id="EEB06558.2"/>
    </source>
</evidence>
<dbReference type="CDD" id="cd08839">
    <property type="entry name" value="ArfGap_SMAP"/>
    <property type="match status" value="1"/>
</dbReference>
<dbReference type="GO" id="GO:0005096">
    <property type="term" value="F:GTPase activator activity"/>
    <property type="evidence" value="ECO:0000318"/>
    <property type="project" value="GO_Central"/>
</dbReference>
<dbReference type="AlphaFoldDB" id="B6JYE0"/>
<dbReference type="PANTHER" id="PTHR45705">
    <property type="entry name" value="FI20236P1"/>
    <property type="match status" value="1"/>
</dbReference>
<keyword evidence="1" id="KW-0479">Metal-binding</keyword>
<dbReference type="InterPro" id="IPR044732">
    <property type="entry name" value="ArfGAP_SMAP1-like"/>
</dbReference>
<dbReference type="InterPro" id="IPR038508">
    <property type="entry name" value="ArfGAP_dom_sf"/>
</dbReference>
<accession>B6JYE0</accession>
<evidence type="ECO:0000313" key="5">
    <source>
        <dbReference type="JaponicusDB" id="SJAG_01600"/>
    </source>
</evidence>
<dbReference type="GeneID" id="7052287"/>
<dbReference type="OMA" id="YEYKKWI"/>
<dbReference type="InterPro" id="IPR037278">
    <property type="entry name" value="ARFGAP/RecO"/>
</dbReference>
<evidence type="ECO:0000313" key="6">
    <source>
        <dbReference type="Proteomes" id="UP000001744"/>
    </source>
</evidence>
<evidence type="ECO:0000256" key="2">
    <source>
        <dbReference type="SAM" id="MobiDB-lite"/>
    </source>
</evidence>
<feature type="region of interest" description="Disordered" evidence="2">
    <location>
        <begin position="187"/>
        <end position="221"/>
    </location>
</feature>